<accession>A0A7V9YZ34</accession>
<dbReference type="GO" id="GO:0047429">
    <property type="term" value="F:nucleoside triphosphate diphosphatase activity"/>
    <property type="evidence" value="ECO:0007669"/>
    <property type="project" value="InterPro"/>
</dbReference>
<dbReference type="Pfam" id="PF12643">
    <property type="entry name" value="MazG-like"/>
    <property type="match status" value="1"/>
</dbReference>
<evidence type="ECO:0000313" key="2">
    <source>
        <dbReference type="Proteomes" id="UP000580891"/>
    </source>
</evidence>
<dbReference type="PANTHER" id="PTHR46523:SF1">
    <property type="entry name" value="DCTP PYROPHOSPHATASE 1"/>
    <property type="match status" value="1"/>
</dbReference>
<dbReference type="RefSeq" id="WP_181536950.1">
    <property type="nucleotide sequence ID" value="NZ_JACDUU010000002.1"/>
</dbReference>
<dbReference type="PIRSF" id="PIRSF029826">
    <property type="entry name" value="UCP029826_pph"/>
    <property type="match status" value="1"/>
</dbReference>
<keyword evidence="1" id="KW-0378">Hydrolase</keyword>
<dbReference type="InterPro" id="IPR052555">
    <property type="entry name" value="dCTP_Pyrophosphatase"/>
</dbReference>
<name>A0A7V9YZ34_9BACL</name>
<dbReference type="GO" id="GO:0009143">
    <property type="term" value="P:nucleoside triphosphate catabolic process"/>
    <property type="evidence" value="ECO:0007669"/>
    <property type="project" value="InterPro"/>
</dbReference>
<protein>
    <submittedName>
        <fullName evidence="1">NTP pyrophosphatase (Non-canonical NTP hydrolase)</fullName>
    </submittedName>
</protein>
<dbReference type="AlphaFoldDB" id="A0A7V9YZ34"/>
<dbReference type="EMBL" id="JACDUU010000002">
    <property type="protein sequence ID" value="MBA2871099.1"/>
    <property type="molecule type" value="Genomic_DNA"/>
</dbReference>
<evidence type="ECO:0000313" key="1">
    <source>
        <dbReference type="EMBL" id="MBA2871099.1"/>
    </source>
</evidence>
<dbReference type="Gene3D" id="1.10.287.1080">
    <property type="entry name" value="MazG-like"/>
    <property type="match status" value="1"/>
</dbReference>
<organism evidence="1 2">
    <name type="scientific">[Anoxybacillus] calidus</name>
    <dbReference type="NCBI Taxonomy" id="575178"/>
    <lineage>
        <taxon>Bacteria</taxon>
        <taxon>Bacillati</taxon>
        <taxon>Bacillota</taxon>
        <taxon>Bacilli</taxon>
        <taxon>Bacillales</taxon>
        <taxon>Anoxybacillaceae</taxon>
        <taxon>Paranoxybacillus</taxon>
    </lineage>
</organism>
<keyword evidence="2" id="KW-1185">Reference proteome</keyword>
<comment type="caution">
    <text evidence="1">The sequence shown here is derived from an EMBL/GenBank/DDBJ whole genome shotgun (WGS) entry which is preliminary data.</text>
</comment>
<dbReference type="PANTHER" id="PTHR46523">
    <property type="entry name" value="DCTP PYROPHOSPHATASE 1"/>
    <property type="match status" value="1"/>
</dbReference>
<reference evidence="1 2" key="1">
    <citation type="submission" date="2020-07" db="EMBL/GenBank/DDBJ databases">
        <title>Genomic Encyclopedia of Type Strains, Phase IV (KMG-IV): sequencing the most valuable type-strain genomes for metagenomic binning, comparative biology and taxonomic classification.</title>
        <authorList>
            <person name="Goeker M."/>
        </authorList>
    </citation>
    <scope>NUCLEOTIDE SEQUENCE [LARGE SCALE GENOMIC DNA]</scope>
    <source>
        <strain evidence="1 2">DSM 25220</strain>
    </source>
</reference>
<gene>
    <name evidence="1" type="ORF">HNQ85_001369</name>
</gene>
<dbReference type="Proteomes" id="UP000580891">
    <property type="component" value="Unassembled WGS sequence"/>
</dbReference>
<dbReference type="CDD" id="cd11537">
    <property type="entry name" value="NTP-PPase_RS21-C6_like"/>
    <property type="match status" value="1"/>
</dbReference>
<proteinExistence type="predicted"/>
<dbReference type="InterPro" id="IPR025984">
    <property type="entry name" value="DCTPP"/>
</dbReference>
<dbReference type="SUPFAM" id="SSF101386">
    <property type="entry name" value="all-alpha NTP pyrophosphatases"/>
    <property type="match status" value="1"/>
</dbReference>
<sequence length="110" mass="12946">MKHLQQKIIEFRDARNWKQFHTPKDLAISLSLEAGELLENFQWKTSEEAVRENFENMKDELADVVIYALLLSHELGIDLEEAIMDKMKKNEQKYPIEKSFGSKKKYSELG</sequence>